<keyword evidence="2" id="KW-1185">Reference proteome</keyword>
<dbReference type="VEuPathDB" id="FungiDB:NEUTE1DRAFT_40035"/>
<sequence>MKFLTFLSFADVVQISTWDRALQAVLKLQIDTPQTLRIRRDRFSASTRQRNLCFRGFLAGYWAQYVADYGRDVQDEGRMAQARSVRDESSNKGSRKEEALDCLARLKDITHGIMDIRSIEGTLRDCQKEHFGTVDWKNRFIRGTNRSAMGGQRRFR</sequence>
<dbReference type="RefSeq" id="XP_009848829.1">
    <property type="nucleotide sequence ID" value="XM_009850527.1"/>
</dbReference>
<dbReference type="GeneID" id="20827724"/>
<evidence type="ECO:0000313" key="1">
    <source>
        <dbReference type="EMBL" id="EGO58661.1"/>
    </source>
</evidence>
<gene>
    <name evidence="1" type="ORF">NEUTE1DRAFT_40035</name>
</gene>
<accession>F8MGN9</accession>
<name>F8MGN9_NEUT8</name>
<reference evidence="2" key="1">
    <citation type="journal article" date="2011" name="Genetics">
        <title>Massive changes in genome architecture accompany the transition to self-fertility in the filamentous fungus Neurospora tetrasperma.</title>
        <authorList>
            <person name="Ellison C.E."/>
            <person name="Stajich J.E."/>
            <person name="Jacobson D.J."/>
            <person name="Natvig D.O."/>
            <person name="Lapidus A."/>
            <person name="Foster B."/>
            <person name="Aerts A."/>
            <person name="Riley R."/>
            <person name="Lindquist E.A."/>
            <person name="Grigoriev I.V."/>
            <person name="Taylor J.W."/>
        </authorList>
    </citation>
    <scope>NUCLEOTIDE SEQUENCE [LARGE SCALE GENOMIC DNA]</scope>
    <source>
        <strain evidence="2">FGSC 2508 / P0657</strain>
    </source>
</reference>
<dbReference type="HOGENOM" id="CLU_1687130_0_0_1"/>
<dbReference type="OrthoDB" id="10344961at2759"/>
<organism evidence="1 2">
    <name type="scientific">Neurospora tetrasperma (strain FGSC 2508 / ATCC MYA-4615 / P0657)</name>
    <dbReference type="NCBI Taxonomy" id="510951"/>
    <lineage>
        <taxon>Eukaryota</taxon>
        <taxon>Fungi</taxon>
        <taxon>Dikarya</taxon>
        <taxon>Ascomycota</taxon>
        <taxon>Pezizomycotina</taxon>
        <taxon>Sordariomycetes</taxon>
        <taxon>Sordariomycetidae</taxon>
        <taxon>Sordariales</taxon>
        <taxon>Sordariaceae</taxon>
        <taxon>Neurospora</taxon>
    </lineage>
</organism>
<dbReference type="Proteomes" id="UP000008065">
    <property type="component" value="Unassembled WGS sequence"/>
</dbReference>
<dbReference type="AlphaFoldDB" id="F8MGN9"/>
<protein>
    <submittedName>
        <fullName evidence="1">Uncharacterized protein</fullName>
    </submittedName>
</protein>
<evidence type="ECO:0000313" key="2">
    <source>
        <dbReference type="Proteomes" id="UP000008065"/>
    </source>
</evidence>
<dbReference type="KEGG" id="nte:NEUTE1DRAFT40035"/>
<proteinExistence type="predicted"/>
<dbReference type="EMBL" id="GL891303">
    <property type="protein sequence ID" value="EGO58661.1"/>
    <property type="molecule type" value="Genomic_DNA"/>
</dbReference>